<feature type="domain" description="VOC" evidence="1">
    <location>
        <begin position="1"/>
        <end position="121"/>
    </location>
</feature>
<organism evidence="2 3">
    <name type="scientific">Streptomyces prasinopilosus</name>
    <dbReference type="NCBI Taxonomy" id="67344"/>
    <lineage>
        <taxon>Bacteria</taxon>
        <taxon>Bacillati</taxon>
        <taxon>Actinomycetota</taxon>
        <taxon>Actinomycetes</taxon>
        <taxon>Kitasatosporales</taxon>
        <taxon>Streptomycetaceae</taxon>
        <taxon>Streptomyces</taxon>
    </lineage>
</organism>
<dbReference type="SUPFAM" id="SSF54593">
    <property type="entry name" value="Glyoxalase/Bleomycin resistance protein/Dihydroxybiphenyl dioxygenase"/>
    <property type="match status" value="1"/>
</dbReference>
<dbReference type="AlphaFoldDB" id="A0A1G6S7E3"/>
<accession>A0A1G6S7E3</accession>
<evidence type="ECO:0000313" key="2">
    <source>
        <dbReference type="EMBL" id="SDD12842.1"/>
    </source>
</evidence>
<dbReference type="Proteomes" id="UP000182100">
    <property type="component" value="Unassembled WGS sequence"/>
</dbReference>
<dbReference type="STRING" id="67344.SAMN05216505_105212"/>
<dbReference type="PROSITE" id="PS51819">
    <property type="entry name" value="VOC"/>
    <property type="match status" value="1"/>
</dbReference>
<dbReference type="InterPro" id="IPR029068">
    <property type="entry name" value="Glyas_Bleomycin-R_OHBP_Dase"/>
</dbReference>
<sequence>MVHVLGSRVLLRPTDPERSRVFYGEQLGLAVYREFATGPERGTVYFLGGGFLELSGRSDAPADAVDPATRLWLQVADVTAAHEELKGKGVGIVRPPVKEPWGLIEMWIADPDGTPIVLVEIPADHPLRYRPGI</sequence>
<evidence type="ECO:0000259" key="1">
    <source>
        <dbReference type="PROSITE" id="PS51819"/>
    </source>
</evidence>
<name>A0A1G6S7E3_9ACTN</name>
<reference evidence="3" key="1">
    <citation type="submission" date="2016-10" db="EMBL/GenBank/DDBJ databases">
        <authorList>
            <person name="Varghese N."/>
            <person name="Submissions S."/>
        </authorList>
    </citation>
    <scope>NUCLEOTIDE SEQUENCE [LARGE SCALE GENOMIC DNA]</scope>
    <source>
        <strain evidence="3">CGMCC 4.3504</strain>
    </source>
</reference>
<dbReference type="RefSeq" id="WP_055570550.1">
    <property type="nucleotide sequence ID" value="NZ_FMZK01000005.1"/>
</dbReference>
<dbReference type="Pfam" id="PF00903">
    <property type="entry name" value="Glyoxalase"/>
    <property type="match status" value="1"/>
</dbReference>
<evidence type="ECO:0000313" key="3">
    <source>
        <dbReference type="Proteomes" id="UP000182100"/>
    </source>
</evidence>
<protein>
    <recommendedName>
        <fullName evidence="1">VOC domain-containing protein</fullName>
    </recommendedName>
</protein>
<dbReference type="Gene3D" id="3.10.180.10">
    <property type="entry name" value="2,3-Dihydroxybiphenyl 1,2-Dioxygenase, domain 1"/>
    <property type="match status" value="1"/>
</dbReference>
<dbReference type="InterPro" id="IPR037523">
    <property type="entry name" value="VOC_core"/>
</dbReference>
<dbReference type="EMBL" id="FMZK01000005">
    <property type="protein sequence ID" value="SDD12842.1"/>
    <property type="molecule type" value="Genomic_DNA"/>
</dbReference>
<proteinExistence type="predicted"/>
<keyword evidence="3" id="KW-1185">Reference proteome</keyword>
<gene>
    <name evidence="2" type="ORF">SAMN05216505_105212</name>
</gene>
<dbReference type="InterPro" id="IPR004360">
    <property type="entry name" value="Glyas_Fos-R_dOase_dom"/>
</dbReference>